<evidence type="ECO:0000313" key="15">
    <source>
        <dbReference type="Proteomes" id="UP000515204"/>
    </source>
</evidence>
<keyword evidence="9 13" id="KW-0274">FAD</keyword>
<evidence type="ECO:0000256" key="10">
    <source>
        <dbReference type="ARBA" id="ARBA00022946"/>
    </source>
</evidence>
<dbReference type="RefSeq" id="XP_014476375.1">
    <property type="nucleotide sequence ID" value="XM_014620889.1"/>
</dbReference>
<evidence type="ECO:0000256" key="5">
    <source>
        <dbReference type="ARBA" id="ARBA00017279"/>
    </source>
</evidence>
<dbReference type="Gene3D" id="3.40.50.300">
    <property type="entry name" value="P-loop containing nucleotide triphosphate hydrolases"/>
    <property type="match status" value="1"/>
</dbReference>
<keyword evidence="12 13" id="KW-0496">Mitochondrion</keyword>
<comment type="function">
    <text evidence="2 13">Accessory subunit of the mitochondrial membrane respiratory chain NADH dehydrogenase (Complex I), that is believed not to be involved in catalysis. Complex I functions in the transfer of electrons from NADH to the respiratory chain. The immediate electron acceptor for the enzyme is believed to be ubiquinone.</text>
</comment>
<dbReference type="CTD" id="42591"/>
<sequence>MASLARVGIARLGYNNLTKQLCKVTAGNVTQVAFITRKAKRVNIRPKIRPYDYMNKSYTMWDQLFDPMIDRLDDNSKVIVVEGPPTVGKAKFAQKLADELEMIYLPPPTFDEYYITPYGYDLRTLDHKLSPGAQSCDLEKFLKDPFHVNVPMFQFHYFQLKYDQYITAMLHLLSTGQGIVLNRSFYTNFVYAKAMMNAGYMRPEALRFHNEVVEIAEAAVMRPHLIIYLDLPVNVIKERIKKRAIPYEVNSKVLTTEYLTDVEDVYKQDYLRREMTHSHVLIYDWTQEGDITYVIDDIEELNFEEYDLKGKMSEWIFENVQQLRIKRTYFQDRFYLHKDYYYIDFNVIELAYSPEEAKEQTELYMTVPGEKYDKGFNEVDKGILFKAAFPPVFTSIRNHPRDVEVLREEFKKLKAIAKF</sequence>
<keyword evidence="11 13" id="KW-0249">Electron transport</keyword>
<organism evidence="15 16">
    <name type="scientific">Dinoponera quadriceps</name>
    <name type="common">South American ant</name>
    <dbReference type="NCBI Taxonomy" id="609295"/>
    <lineage>
        <taxon>Eukaryota</taxon>
        <taxon>Metazoa</taxon>
        <taxon>Ecdysozoa</taxon>
        <taxon>Arthropoda</taxon>
        <taxon>Hexapoda</taxon>
        <taxon>Insecta</taxon>
        <taxon>Pterygota</taxon>
        <taxon>Neoptera</taxon>
        <taxon>Endopterygota</taxon>
        <taxon>Hymenoptera</taxon>
        <taxon>Apocrita</taxon>
        <taxon>Aculeata</taxon>
        <taxon>Formicoidea</taxon>
        <taxon>Formicidae</taxon>
        <taxon>Ponerinae</taxon>
        <taxon>Ponerini</taxon>
        <taxon>Dinoponera</taxon>
    </lineage>
</organism>
<comment type="subcellular location">
    <subcellularLocation>
        <location evidence="3 13">Mitochondrion matrix</location>
    </subcellularLocation>
</comment>
<feature type="domain" description="Deoxynucleoside kinase" evidence="14">
    <location>
        <begin position="79"/>
        <end position="286"/>
    </location>
</feature>
<keyword evidence="6 13" id="KW-0813">Transport</keyword>
<evidence type="ECO:0000256" key="7">
    <source>
        <dbReference type="ARBA" id="ARBA00022630"/>
    </source>
</evidence>
<dbReference type="InterPro" id="IPR027417">
    <property type="entry name" value="P-loop_NTPase"/>
</dbReference>
<evidence type="ECO:0000256" key="12">
    <source>
        <dbReference type="ARBA" id="ARBA00023128"/>
    </source>
</evidence>
<name>A0A6P3XDD8_DINQU</name>
<keyword evidence="10" id="KW-0809">Transit peptide</keyword>
<evidence type="ECO:0000256" key="1">
    <source>
        <dbReference type="ARBA" id="ARBA00001974"/>
    </source>
</evidence>
<dbReference type="InterPro" id="IPR031314">
    <property type="entry name" value="DNK_dom"/>
</dbReference>
<dbReference type="Pfam" id="PF01712">
    <property type="entry name" value="dNK"/>
    <property type="match status" value="1"/>
</dbReference>
<dbReference type="AlphaFoldDB" id="A0A6P3XDD8"/>
<dbReference type="GeneID" id="106745350"/>
<comment type="cofactor">
    <cofactor evidence="1 13">
        <name>FAD</name>
        <dbReference type="ChEBI" id="CHEBI:57692"/>
    </cofactor>
</comment>
<accession>A0A6P3XDD8</accession>
<reference evidence="16" key="1">
    <citation type="submission" date="2025-08" db="UniProtKB">
        <authorList>
            <consortium name="RefSeq"/>
        </authorList>
    </citation>
    <scope>IDENTIFICATION</scope>
</reference>
<evidence type="ECO:0000313" key="16">
    <source>
        <dbReference type="RefSeq" id="XP_014476375.1"/>
    </source>
</evidence>
<dbReference type="GO" id="GO:0005759">
    <property type="term" value="C:mitochondrial matrix"/>
    <property type="evidence" value="ECO:0007669"/>
    <property type="project" value="UniProtKB-SubCell"/>
</dbReference>
<dbReference type="SUPFAM" id="SSF52540">
    <property type="entry name" value="P-loop containing nucleoside triphosphate hydrolases"/>
    <property type="match status" value="1"/>
</dbReference>
<proteinExistence type="inferred from homology"/>
<evidence type="ECO:0000256" key="2">
    <source>
        <dbReference type="ARBA" id="ARBA00003195"/>
    </source>
</evidence>
<evidence type="ECO:0000256" key="9">
    <source>
        <dbReference type="ARBA" id="ARBA00022827"/>
    </source>
</evidence>
<dbReference type="InterPro" id="IPR050566">
    <property type="entry name" value="Deoxyribonucleoside_kinase"/>
</dbReference>
<dbReference type="InterPro" id="IPR015828">
    <property type="entry name" value="NDUFA10"/>
</dbReference>
<comment type="similarity">
    <text evidence="4 13">Belongs to the complex I NDUFA10 subunit family.</text>
</comment>
<evidence type="ECO:0000256" key="6">
    <source>
        <dbReference type="ARBA" id="ARBA00022448"/>
    </source>
</evidence>
<evidence type="ECO:0000256" key="8">
    <source>
        <dbReference type="ARBA" id="ARBA00022660"/>
    </source>
</evidence>
<dbReference type="OrthoDB" id="17400at2759"/>
<keyword evidence="7 13" id="KW-0285">Flavoprotein</keyword>
<evidence type="ECO:0000256" key="11">
    <source>
        <dbReference type="ARBA" id="ARBA00022982"/>
    </source>
</evidence>
<keyword evidence="8 13" id="KW-0679">Respiratory chain</keyword>
<dbReference type="PANTHER" id="PTHR10513:SF15">
    <property type="entry name" value="NADH DEHYDROGENASE [UBIQUINONE] 1 ALPHA SUBCOMPLEX SUBUNIT 10, MITOCHONDRIAL"/>
    <property type="match status" value="1"/>
</dbReference>
<evidence type="ECO:0000256" key="13">
    <source>
        <dbReference type="PIRNR" id="PIRNR000543"/>
    </source>
</evidence>
<dbReference type="PANTHER" id="PTHR10513">
    <property type="entry name" value="DEOXYNUCLEOSIDE KINASE"/>
    <property type="match status" value="1"/>
</dbReference>
<evidence type="ECO:0000259" key="14">
    <source>
        <dbReference type="Pfam" id="PF01712"/>
    </source>
</evidence>
<dbReference type="Proteomes" id="UP000515204">
    <property type="component" value="Unplaced"/>
</dbReference>
<protein>
    <recommendedName>
        <fullName evidence="5 13">NADH dehydrogenase [ubiquinone] 1 alpha subcomplex subunit 10, mitochondrial</fullName>
    </recommendedName>
</protein>
<dbReference type="PIRSF" id="PIRSF000543">
    <property type="entry name" value="NADH_UQ_42KD"/>
    <property type="match status" value="1"/>
</dbReference>
<keyword evidence="15" id="KW-1185">Reference proteome</keyword>
<evidence type="ECO:0000256" key="4">
    <source>
        <dbReference type="ARBA" id="ARBA00008606"/>
    </source>
</evidence>
<gene>
    <name evidence="16" type="primary">LOC106745350</name>
</gene>
<evidence type="ECO:0000256" key="3">
    <source>
        <dbReference type="ARBA" id="ARBA00004305"/>
    </source>
</evidence>
<dbReference type="GO" id="GO:0006120">
    <property type="term" value="P:mitochondrial electron transport, NADH to ubiquinone"/>
    <property type="evidence" value="ECO:0007669"/>
    <property type="project" value="InterPro"/>
</dbReference>
<dbReference type="KEGG" id="dqu:106745350"/>